<dbReference type="GeneID" id="303194591"/>
<dbReference type="EMBL" id="JACBNY010000004">
    <property type="protein sequence ID" value="MBA0016235.1"/>
    <property type="molecule type" value="Genomic_DNA"/>
</dbReference>
<name>A0A7V8N078_9LACT</name>
<organism evidence="1 2">
    <name type="scientific">Pseudolactococcus laudensis</name>
    <dbReference type="NCBI Taxonomy" id="1494461"/>
    <lineage>
        <taxon>Bacteria</taxon>
        <taxon>Bacillati</taxon>
        <taxon>Bacillota</taxon>
        <taxon>Bacilli</taxon>
        <taxon>Lactobacillales</taxon>
        <taxon>Streptococcaceae</taxon>
        <taxon>Pseudolactococcus</taxon>
    </lineage>
</organism>
<dbReference type="RefSeq" id="WP_180746442.1">
    <property type="nucleotide sequence ID" value="NZ_JACBNY010000004.1"/>
</dbReference>
<gene>
    <name evidence="1" type="ORF">HZR21_03575</name>
</gene>
<evidence type="ECO:0000313" key="1">
    <source>
        <dbReference type="EMBL" id="MBA0016235.1"/>
    </source>
</evidence>
<sequence>MVKQQDYQIGRKMLFSSEIGILSEKDYQIGKKNAVFLRNRYSFWERLPNWYSLGKTISKREK</sequence>
<protein>
    <submittedName>
        <fullName evidence="1">Uncharacterized protein</fullName>
    </submittedName>
</protein>
<proteinExistence type="predicted"/>
<keyword evidence="2" id="KW-1185">Reference proteome</keyword>
<dbReference type="AlphaFoldDB" id="A0A7V8N078"/>
<accession>A0A7V8N078</accession>
<comment type="caution">
    <text evidence="1">The sequence shown here is derived from an EMBL/GenBank/DDBJ whole genome shotgun (WGS) entry which is preliminary data.</text>
</comment>
<evidence type="ECO:0000313" key="2">
    <source>
        <dbReference type="Proteomes" id="UP000530186"/>
    </source>
</evidence>
<dbReference type="Proteomes" id="UP000530186">
    <property type="component" value="Unassembled WGS sequence"/>
</dbReference>
<reference evidence="1 2" key="1">
    <citation type="submission" date="2020-07" db="EMBL/GenBank/DDBJ databases">
        <authorList>
            <person name="Hilgarth M."/>
            <person name="Werum V."/>
            <person name="Vogel R.F."/>
        </authorList>
    </citation>
    <scope>NUCLEOTIDE SEQUENCE [LARGE SCALE GENOMIC DNA]</scope>
    <source>
        <strain evidence="1 2">DSM 28961</strain>
    </source>
</reference>